<comment type="subcellular location">
    <subcellularLocation>
        <location evidence="1">Golgi apparatus membrane</location>
        <topology evidence="1">Single-pass type II membrane protein</topology>
    </subcellularLocation>
</comment>
<dbReference type="GO" id="GO:0000139">
    <property type="term" value="C:Golgi membrane"/>
    <property type="evidence" value="ECO:0007669"/>
    <property type="project" value="UniProtKB-SubCell"/>
</dbReference>
<dbReference type="OrthoDB" id="529273at2759"/>
<keyword evidence="2" id="KW-0328">Glycosyltransferase</keyword>
<dbReference type="Proteomes" id="UP000027138">
    <property type="component" value="Unassembled WGS sequence"/>
</dbReference>
<dbReference type="GO" id="GO:0016763">
    <property type="term" value="F:pentosyltransferase activity"/>
    <property type="evidence" value="ECO:0007669"/>
    <property type="project" value="UniProtKB-ARBA"/>
</dbReference>
<reference evidence="6 7" key="1">
    <citation type="journal article" date="2014" name="PLoS ONE">
        <title>Global Analysis of Gene Expression Profiles in Physic Nut (Jatropha curcas L.) Seedlings Exposed to Salt Stress.</title>
        <authorList>
            <person name="Zhang L."/>
            <person name="Zhang C."/>
            <person name="Wu P."/>
            <person name="Chen Y."/>
            <person name="Li M."/>
            <person name="Jiang H."/>
            <person name="Wu G."/>
        </authorList>
    </citation>
    <scope>NUCLEOTIDE SEQUENCE [LARGE SCALE GENOMIC DNA]</scope>
    <source>
        <strain evidence="7">cv. GZQX0401</strain>
        <tissue evidence="6">Young leaves</tissue>
    </source>
</reference>
<dbReference type="STRING" id="180498.A0A067KYQ2"/>
<evidence type="ECO:0000256" key="4">
    <source>
        <dbReference type="ARBA" id="ARBA00023180"/>
    </source>
</evidence>
<keyword evidence="7" id="KW-1185">Reference proteome</keyword>
<evidence type="ECO:0000313" key="6">
    <source>
        <dbReference type="EMBL" id="KDP41262.1"/>
    </source>
</evidence>
<dbReference type="InterPro" id="IPR007657">
    <property type="entry name" value="Glycosyltransferase_61"/>
</dbReference>
<evidence type="ECO:0000256" key="2">
    <source>
        <dbReference type="ARBA" id="ARBA00022676"/>
    </source>
</evidence>
<evidence type="ECO:0000259" key="5">
    <source>
        <dbReference type="Pfam" id="PF04577"/>
    </source>
</evidence>
<dbReference type="PANTHER" id="PTHR20961">
    <property type="entry name" value="GLYCOSYLTRANSFERASE"/>
    <property type="match status" value="1"/>
</dbReference>
<dbReference type="AlphaFoldDB" id="A0A067KYQ2"/>
<name>A0A067KYQ2_JATCU</name>
<dbReference type="PANTHER" id="PTHR20961:SF103">
    <property type="entry name" value="PUTATIVE-RELATED"/>
    <property type="match status" value="1"/>
</dbReference>
<sequence>MLTDWDLILGEDSQFLPGGQISCDRTHMRYDLCSVNGSTVRDPTTSTFYVVGPTTSARPFLVEKIKPYPRKFEPFIMAQIKELTITSGPKCPLCQVRHHAPALVFSVGGYTGNFFHDFNDGFVPLFITVNSIFPNQDFVLVISEVPDWWISKYIDLLNAFTTQPIVTLNDTSTHCFPSATFGLISHGFMTINQTLMPNSNTFTHFRALLEKAYSQNLSSDFVFPSSKFRPRLLLASRNGSLGRVIVNRDEVIKTIEDIGFEVIIFEPQTNTSLRESYALINSSHAMIGVHGAALTHSIFLRPGAVFMQVVPIGVEWASDAFFGRLGRGLNLEYIEYKIGVEESTLVEKYGNDSLLLKDPHGVQVKGNGGWPAEIMDIYLKEQNVKIDLERFSACLKKAYKKAKQFMEREDQD</sequence>
<dbReference type="Pfam" id="PF04577">
    <property type="entry name" value="Glyco_transf_61"/>
    <property type="match status" value="1"/>
</dbReference>
<evidence type="ECO:0000256" key="3">
    <source>
        <dbReference type="ARBA" id="ARBA00022679"/>
    </source>
</evidence>
<gene>
    <name evidence="6" type="ORF">JCGZ_15669</name>
</gene>
<protein>
    <recommendedName>
        <fullName evidence="5">Glycosyltransferase 61 catalytic domain-containing protein</fullName>
    </recommendedName>
</protein>
<accession>A0A067KYQ2</accession>
<evidence type="ECO:0000256" key="1">
    <source>
        <dbReference type="ARBA" id="ARBA00004323"/>
    </source>
</evidence>
<dbReference type="InterPro" id="IPR049625">
    <property type="entry name" value="Glyco_transf_61_cat"/>
</dbReference>
<feature type="domain" description="Glycosyltransferase 61 catalytic" evidence="5">
    <location>
        <begin position="135"/>
        <end position="306"/>
    </location>
</feature>
<organism evidence="6 7">
    <name type="scientific">Jatropha curcas</name>
    <name type="common">Barbados nut</name>
    <dbReference type="NCBI Taxonomy" id="180498"/>
    <lineage>
        <taxon>Eukaryota</taxon>
        <taxon>Viridiplantae</taxon>
        <taxon>Streptophyta</taxon>
        <taxon>Embryophyta</taxon>
        <taxon>Tracheophyta</taxon>
        <taxon>Spermatophyta</taxon>
        <taxon>Magnoliopsida</taxon>
        <taxon>eudicotyledons</taxon>
        <taxon>Gunneridae</taxon>
        <taxon>Pentapetalae</taxon>
        <taxon>rosids</taxon>
        <taxon>fabids</taxon>
        <taxon>Malpighiales</taxon>
        <taxon>Euphorbiaceae</taxon>
        <taxon>Crotonoideae</taxon>
        <taxon>Jatropheae</taxon>
        <taxon>Jatropha</taxon>
    </lineage>
</organism>
<keyword evidence="4" id="KW-0325">Glycoprotein</keyword>
<dbReference type="EMBL" id="KK914318">
    <property type="protein sequence ID" value="KDP41262.1"/>
    <property type="molecule type" value="Genomic_DNA"/>
</dbReference>
<keyword evidence="3" id="KW-0808">Transferase</keyword>
<evidence type="ECO:0000313" key="7">
    <source>
        <dbReference type="Proteomes" id="UP000027138"/>
    </source>
</evidence>
<proteinExistence type="predicted"/>